<sequence>MLKKIRAKISHSRADSDADEAGSTHTTPSNNEGHAEEQTPLDVLQEVIDETEKKYTEYKKKQLTIRRRDGGEIKVREVAQKILASALNVQDVIKAIATFDPTGHASSTWAQVSLGLTMIKTNIERRDSILEASEYLADKLAYFTVIDSDRRHTKGAGNKQLEKALVKIYGAILEYAAEVRKTHSESLTGKSKKYSARLTKQVYNKYLTTGFAARIGNTLVPLTEQPLQKLRKVVDDKSTVAEKWAAVTNWSCEFMLMSCFHVTNLLIIY</sequence>
<evidence type="ECO:0000313" key="3">
    <source>
        <dbReference type="EMBL" id="KAJ5704087.1"/>
    </source>
</evidence>
<reference evidence="3" key="1">
    <citation type="journal article" date="2023" name="IMA Fungus">
        <title>Comparative genomic study of the Penicillium genus elucidates a diverse pangenome and 15 lateral gene transfer events.</title>
        <authorList>
            <person name="Petersen C."/>
            <person name="Sorensen T."/>
            <person name="Nielsen M.R."/>
            <person name="Sondergaard T.E."/>
            <person name="Sorensen J.L."/>
            <person name="Fitzpatrick D.A."/>
            <person name="Frisvad J.C."/>
            <person name="Nielsen K.L."/>
        </authorList>
    </citation>
    <scope>NUCLEOTIDE SEQUENCE</scope>
    <source>
        <strain evidence="3">IBT 17514</strain>
    </source>
</reference>
<evidence type="ECO:0000256" key="1">
    <source>
        <dbReference type="SAM" id="MobiDB-lite"/>
    </source>
</evidence>
<organism evidence="3 4">
    <name type="scientific">Penicillium malachiteum</name>
    <dbReference type="NCBI Taxonomy" id="1324776"/>
    <lineage>
        <taxon>Eukaryota</taxon>
        <taxon>Fungi</taxon>
        <taxon>Dikarya</taxon>
        <taxon>Ascomycota</taxon>
        <taxon>Pezizomycotina</taxon>
        <taxon>Eurotiomycetes</taxon>
        <taxon>Eurotiomycetidae</taxon>
        <taxon>Eurotiales</taxon>
        <taxon>Aspergillaceae</taxon>
        <taxon>Penicillium</taxon>
    </lineage>
</organism>
<protein>
    <recommendedName>
        <fullName evidence="2">NWD NACHT-NTPase N-terminal domain-containing protein</fullName>
    </recommendedName>
</protein>
<feature type="region of interest" description="Disordered" evidence="1">
    <location>
        <begin position="1"/>
        <end position="40"/>
    </location>
</feature>
<dbReference type="EMBL" id="JAQJAN010000020">
    <property type="protein sequence ID" value="KAJ5704087.1"/>
    <property type="molecule type" value="Genomic_DNA"/>
</dbReference>
<gene>
    <name evidence="3" type="ORF">N7493_011225</name>
</gene>
<accession>A0AAD6HBQ9</accession>
<dbReference type="Pfam" id="PF17100">
    <property type="entry name" value="NACHT_N"/>
    <property type="match status" value="1"/>
</dbReference>
<comment type="caution">
    <text evidence="3">The sequence shown here is derived from an EMBL/GenBank/DDBJ whole genome shotgun (WGS) entry which is preliminary data.</text>
</comment>
<dbReference type="Proteomes" id="UP001215712">
    <property type="component" value="Unassembled WGS sequence"/>
</dbReference>
<feature type="compositionally biased region" description="Polar residues" evidence="1">
    <location>
        <begin position="23"/>
        <end position="32"/>
    </location>
</feature>
<evidence type="ECO:0000313" key="4">
    <source>
        <dbReference type="Proteomes" id="UP001215712"/>
    </source>
</evidence>
<feature type="compositionally biased region" description="Basic residues" evidence="1">
    <location>
        <begin position="1"/>
        <end position="11"/>
    </location>
</feature>
<keyword evidence="4" id="KW-1185">Reference proteome</keyword>
<dbReference type="InterPro" id="IPR031359">
    <property type="entry name" value="NACHT_N"/>
</dbReference>
<reference evidence="3" key="2">
    <citation type="submission" date="2023-01" db="EMBL/GenBank/DDBJ databases">
        <authorList>
            <person name="Petersen C."/>
        </authorList>
    </citation>
    <scope>NUCLEOTIDE SEQUENCE</scope>
    <source>
        <strain evidence="3">IBT 17514</strain>
    </source>
</reference>
<feature type="domain" description="NWD NACHT-NTPase N-terminal" evidence="2">
    <location>
        <begin position="19"/>
        <end position="177"/>
    </location>
</feature>
<proteinExistence type="predicted"/>
<name>A0AAD6HBQ9_9EURO</name>
<dbReference type="AlphaFoldDB" id="A0AAD6HBQ9"/>
<evidence type="ECO:0000259" key="2">
    <source>
        <dbReference type="Pfam" id="PF17100"/>
    </source>
</evidence>